<sequence length="177" mass="19180">MVMENIALLSDPVLPRFLFTLHDYASGMAVFRAAGQVGVPMSENGHPTIGFVSAPGAAGFMGEGWWQALITQMEESAGHSIPHILDFEENCGYAMMAVRGGQRLGVLGGDSAAAKAVRQLYADLGRHLFITRPPSFDLIPSLSVTTHLAAFFTRSYCERTVPDHNSPEDKPEEGFPQ</sequence>
<comment type="caution">
    <text evidence="1">The sequence shown here is derived from an EMBL/GenBank/DDBJ whole genome shotgun (WGS) entry which is preliminary data.</text>
</comment>
<dbReference type="Proteomes" id="UP000194641">
    <property type="component" value="Unassembled WGS sequence"/>
</dbReference>
<proteinExistence type="predicted"/>
<gene>
    <name evidence="1" type="ORF">HK17_07920</name>
</gene>
<accession>A0A252ATM3</accession>
<name>A0A252ATM3_9PROT</name>
<evidence type="ECO:0000313" key="1">
    <source>
        <dbReference type="EMBL" id="OUI93449.1"/>
    </source>
</evidence>
<protein>
    <submittedName>
        <fullName evidence="1">Uncharacterized protein</fullName>
    </submittedName>
</protein>
<evidence type="ECO:0000313" key="2">
    <source>
        <dbReference type="Proteomes" id="UP000194641"/>
    </source>
</evidence>
<reference evidence="2" key="1">
    <citation type="submission" date="2014-06" db="EMBL/GenBank/DDBJ databases">
        <authorList>
            <person name="Winans N.J."/>
            <person name="Newell P.D."/>
            <person name="Douglas A.E."/>
        </authorList>
    </citation>
    <scope>NUCLEOTIDE SEQUENCE [LARGE SCALE GENOMIC DNA]</scope>
</reference>
<dbReference type="EMBL" id="JOPA01000021">
    <property type="protein sequence ID" value="OUI93449.1"/>
    <property type="molecule type" value="Genomic_DNA"/>
</dbReference>
<dbReference type="AlphaFoldDB" id="A0A252ATM3"/>
<organism evidence="1 2">
    <name type="scientific">Acetobacter indonesiensis</name>
    <dbReference type="NCBI Taxonomy" id="104101"/>
    <lineage>
        <taxon>Bacteria</taxon>
        <taxon>Pseudomonadati</taxon>
        <taxon>Pseudomonadota</taxon>
        <taxon>Alphaproteobacteria</taxon>
        <taxon>Acetobacterales</taxon>
        <taxon>Acetobacteraceae</taxon>
        <taxon>Acetobacter</taxon>
    </lineage>
</organism>